<dbReference type="GO" id="GO:0016197">
    <property type="term" value="P:endosomal transport"/>
    <property type="evidence" value="ECO:0007669"/>
    <property type="project" value="TreeGrafter"/>
</dbReference>
<dbReference type="GO" id="GO:0005085">
    <property type="term" value="F:guanyl-nucleotide exchange factor activity"/>
    <property type="evidence" value="ECO:0007669"/>
    <property type="project" value="UniProtKB-KW"/>
</dbReference>
<feature type="repeat" description="RCC1" evidence="3">
    <location>
        <begin position="380"/>
        <end position="432"/>
    </location>
</feature>
<dbReference type="Gene3D" id="2.30.29.30">
    <property type="entry name" value="Pleckstrin-homology domain (PH domain)/Phosphotyrosine-binding domain (PTB)"/>
    <property type="match status" value="1"/>
</dbReference>
<feature type="region of interest" description="Disordered" evidence="4">
    <location>
        <begin position="218"/>
        <end position="245"/>
    </location>
</feature>
<dbReference type="InterPro" id="IPR003409">
    <property type="entry name" value="MORN"/>
</dbReference>
<keyword evidence="5" id="KW-0732">Signal</keyword>
<dbReference type="PROSITE" id="PS50003">
    <property type="entry name" value="PH_DOMAIN"/>
    <property type="match status" value="1"/>
</dbReference>
<dbReference type="SMART" id="SM00698">
    <property type="entry name" value="MORN"/>
    <property type="match status" value="7"/>
</dbReference>
<accession>V5H6U1</accession>
<feature type="signal peptide" evidence="5">
    <location>
        <begin position="1"/>
        <end position="33"/>
    </location>
</feature>
<feature type="compositionally biased region" description="Basic and acidic residues" evidence="4">
    <location>
        <begin position="291"/>
        <end position="308"/>
    </location>
</feature>
<feature type="repeat" description="RCC1" evidence="3">
    <location>
        <begin position="328"/>
        <end position="379"/>
    </location>
</feature>
<dbReference type="Pfam" id="PF02493">
    <property type="entry name" value="MORN"/>
    <property type="match status" value="7"/>
</dbReference>
<feature type="chain" id="PRO_5004734483" evidence="5">
    <location>
        <begin position="34"/>
        <end position="1381"/>
    </location>
</feature>
<keyword evidence="1" id="KW-0344">Guanine-nucleotide releasing factor</keyword>
<dbReference type="PRINTS" id="PR00633">
    <property type="entry name" value="RCCNDNSATION"/>
</dbReference>
<feature type="domain" description="PH" evidence="6">
    <location>
        <begin position="772"/>
        <end position="806"/>
    </location>
</feature>
<dbReference type="GO" id="GO:0031267">
    <property type="term" value="F:small GTPase binding"/>
    <property type="evidence" value="ECO:0007669"/>
    <property type="project" value="TreeGrafter"/>
</dbReference>
<keyword evidence="2" id="KW-0677">Repeat</keyword>
<dbReference type="InterPro" id="IPR059093">
    <property type="entry name" value="HA_Alsin"/>
</dbReference>
<dbReference type="InterPro" id="IPR001849">
    <property type="entry name" value="PH_domain"/>
</dbReference>
<feature type="compositionally biased region" description="Basic and acidic residues" evidence="4">
    <location>
        <begin position="88"/>
        <end position="102"/>
    </location>
</feature>
<feature type="compositionally biased region" description="Basic and acidic residues" evidence="4">
    <location>
        <begin position="131"/>
        <end position="143"/>
    </location>
</feature>
<feature type="region of interest" description="Disordered" evidence="4">
    <location>
        <begin position="73"/>
        <end position="157"/>
    </location>
</feature>
<evidence type="ECO:0000313" key="7">
    <source>
        <dbReference type="EMBL" id="JAB70042.1"/>
    </source>
</evidence>
<dbReference type="InterPro" id="IPR011993">
    <property type="entry name" value="PH-like_dom_sf"/>
</dbReference>
<proteinExistence type="evidence at transcript level"/>
<dbReference type="SUPFAM" id="SSF50985">
    <property type="entry name" value="RCC1/BLIP-II"/>
    <property type="match status" value="1"/>
</dbReference>
<dbReference type="Pfam" id="PF26202">
    <property type="entry name" value="HA_Alsin"/>
    <property type="match status" value="1"/>
</dbReference>
<dbReference type="SUPFAM" id="SSF109993">
    <property type="entry name" value="VPS9 domain"/>
    <property type="match status" value="1"/>
</dbReference>
<dbReference type="PROSITE" id="PS50012">
    <property type="entry name" value="RCC1_3"/>
    <property type="match status" value="2"/>
</dbReference>
<protein>
    <submittedName>
        <fullName evidence="7">Putative alsin</fullName>
    </submittedName>
</protein>
<organism evidence="7">
    <name type="scientific">Ixodes ricinus</name>
    <name type="common">Common tick</name>
    <name type="synonym">Acarus ricinus</name>
    <dbReference type="NCBI Taxonomy" id="34613"/>
    <lineage>
        <taxon>Eukaryota</taxon>
        <taxon>Metazoa</taxon>
        <taxon>Ecdysozoa</taxon>
        <taxon>Arthropoda</taxon>
        <taxon>Chelicerata</taxon>
        <taxon>Arachnida</taxon>
        <taxon>Acari</taxon>
        <taxon>Parasitiformes</taxon>
        <taxon>Ixodida</taxon>
        <taxon>Ixodoidea</taxon>
        <taxon>Ixodidae</taxon>
        <taxon>Ixodinae</taxon>
        <taxon>Ixodes</taxon>
    </lineage>
</organism>
<dbReference type="Gene3D" id="2.20.110.10">
    <property type="entry name" value="Histone H3 K4-specific methyltransferase SET7/9 N-terminal domain"/>
    <property type="match status" value="3"/>
</dbReference>
<reference evidence="7" key="1">
    <citation type="journal article" date="2015" name="Sci. Rep.">
        <title>Tissue- and time-dependent transcription in Ixodes ricinus salivary glands and midguts when blood feeding on the vertebrate host.</title>
        <authorList>
            <person name="Kotsyfakis M."/>
            <person name="Schwarz A."/>
            <person name="Erhart J."/>
            <person name="Ribeiro J.M."/>
        </authorList>
    </citation>
    <scope>NUCLEOTIDE SEQUENCE</scope>
    <source>
        <tissue evidence="7">Salivary gland and midgut</tissue>
    </source>
</reference>
<dbReference type="Gene3D" id="2.130.10.30">
    <property type="entry name" value="Regulator of chromosome condensation 1/beta-lactamase-inhibitor protein II"/>
    <property type="match status" value="1"/>
</dbReference>
<evidence type="ECO:0000256" key="3">
    <source>
        <dbReference type="PROSITE-ProRule" id="PRU00235"/>
    </source>
</evidence>
<dbReference type="PANTHER" id="PTHR46089:SF2">
    <property type="entry name" value="ALSIN HOMOLOG"/>
    <property type="match status" value="1"/>
</dbReference>
<dbReference type="PANTHER" id="PTHR46089">
    <property type="entry name" value="ALSIN HOMOLOG"/>
    <property type="match status" value="1"/>
</dbReference>
<feature type="compositionally biased region" description="Basic residues" evidence="4">
    <location>
        <begin position="309"/>
        <end position="321"/>
    </location>
</feature>
<evidence type="ECO:0000256" key="1">
    <source>
        <dbReference type="ARBA" id="ARBA00022658"/>
    </source>
</evidence>
<dbReference type="InterPro" id="IPR051984">
    <property type="entry name" value="Alsin"/>
</dbReference>
<dbReference type="InterPro" id="IPR009091">
    <property type="entry name" value="RCC1/BLIP-II"/>
</dbReference>
<name>V5H6U1_IXORI</name>
<dbReference type="PROSITE" id="PS00626">
    <property type="entry name" value="RCC1_2"/>
    <property type="match status" value="2"/>
</dbReference>
<dbReference type="Pfam" id="PF25383">
    <property type="entry name" value="PH_alsin"/>
    <property type="match status" value="1"/>
</dbReference>
<evidence type="ECO:0000256" key="4">
    <source>
        <dbReference type="SAM" id="MobiDB-lite"/>
    </source>
</evidence>
<evidence type="ECO:0000256" key="5">
    <source>
        <dbReference type="SAM" id="SignalP"/>
    </source>
</evidence>
<feature type="compositionally biased region" description="Polar residues" evidence="4">
    <location>
        <begin position="116"/>
        <end position="126"/>
    </location>
</feature>
<dbReference type="EMBL" id="GANP01014426">
    <property type="protein sequence ID" value="JAB70042.1"/>
    <property type="molecule type" value="mRNA"/>
</dbReference>
<dbReference type="InterPro" id="IPR037191">
    <property type="entry name" value="VPS9_dom_sf"/>
</dbReference>
<evidence type="ECO:0000256" key="2">
    <source>
        <dbReference type="ARBA" id="ARBA00022737"/>
    </source>
</evidence>
<feature type="region of interest" description="Disordered" evidence="4">
    <location>
        <begin position="271"/>
        <end position="322"/>
    </location>
</feature>
<dbReference type="Pfam" id="PF00415">
    <property type="entry name" value="RCC1"/>
    <property type="match status" value="2"/>
</dbReference>
<dbReference type="SUPFAM" id="SSF50729">
    <property type="entry name" value="PH domain-like"/>
    <property type="match status" value="1"/>
</dbReference>
<dbReference type="SUPFAM" id="SSF82185">
    <property type="entry name" value="Histone H3 K4-specific methyltransferase SET7/9 N-terminal domain"/>
    <property type="match status" value="2"/>
</dbReference>
<dbReference type="InterPro" id="IPR057248">
    <property type="entry name" value="Alsin-like_PH"/>
</dbReference>
<sequence length="1381" mass="153291">MWWNSQLWLSQKALRRQMLMILLLFCAACTTKSVTCPLGLPCAHAQSETSVDASAEAVDLQTDSDAVLSMHSLVNGGKEGGDSSSVKISDDQEDHISKENPKPDGLTIVDAAVDSTDGSSSQSRAVTLSDALERTRDRAETEPAARGCGTSSETQGRNAETVLEQPAVVQDEFEGVELRRAPQFTDRLRSASVPVKRTSSIIDPEHAMEFLDRQLGHKPRDKNCHSVPEEFVGAPSRESSSSSSSAVVKNMLTRVTSSVVERLNFVSFTPRLGGTSQNSSAESFEFIDSDGTSKSDSDKTEGRGEKTKKNSRSTNSRKVRPVKQGCRTQVWSWGKGSYGQLGHGDDLDRAQPCLMKHLSESGVFRVSAGHGHSLALTSCFSVLSWGLNDNFQLGHNVASKCMSTPKLVHMPRNELVSDIAAGQSHSLFLVDSGGSQPVMYGCGQHQCESSPYGCQKSKKIFPVTALKKGGLITHVFAGGPSSGCIMDLNETDEMRTLYEFAASERRCLDNMCMVQTKVFQNLVKDGSLVADVPDYACKPLKVMVGTAHKLISLLSCNAYDLTELLQNHECSAALAILENTPEWIEAFWSYTKALTNFLAVGGFVLLSRMIVFSPNALNRFAKEIVGDISLKNSQSILLQLLSLPVKRIGEYTRLFSRLLTGVDQQTKPWRHFQSCLNEWAVLSDISSKELALAEATKNFWENVSQKVVEAYRLPNCRMLRDSKVHPLHLVSAGRFASHHFILFNDKFVHCHFGGFQNYNLETAWVEADTESENVFAITTPEEVLVFSCPTSSEKTEWVCSLNQAIRNLLNHGRSENPLKSLKKSLSDGRLVPPNVRHSSYVFTKSVAYKDATYKGSWLKGQLHGSGKLVWSDGRRYTGKFKNNLQHGEGEYVVPGYGGDTVFRGTWKNGKLHGLGSARYPNGDLYEGFFKDGLKDGHGILKEGKFLSSSSIYVGQWYQNKRHGYGVLDNEKEGEKYMGMWQDDCRHGNGIMVTLDDIYYEGNFVNNNLSGHGTMMFQDNTVFKGELGAGGSLNGRGILSLSNGDSIQGSFYGMWSEGIKISGVYQKSVADAYSLSEVESMIHSRDIAASQLCVPASEKWKDIFDHCRDMLGIQGVSDAQDNRQAWDAIAIAINNRKKLSHLKERVKCGQDESLDYLERIPRTSKKQNSLTVEQYGEIKEYLYNAFDCVHHPLGYLLDGLVGVFRLTYCGIGVHPRLLAHAIQEVRSFCHRLYQLVRILFPDLPLEDKPLVLTSSGNMETPKDMFDLNEECITPNTLIQPVLLPRLYPSLSTLYALNNEKEDKHYGERLLKWNKQSDLALMTFLGVDEKFVSLKFPENFLSMERNRISSVKDECFTAAIDALQHISTAFTAIDKLQAISADL</sequence>
<dbReference type="InterPro" id="IPR000408">
    <property type="entry name" value="Reg_chr_condens"/>
</dbReference>
<evidence type="ECO:0000259" key="6">
    <source>
        <dbReference type="PROSITE" id="PS50003"/>
    </source>
</evidence>
<dbReference type="GO" id="GO:0005737">
    <property type="term" value="C:cytoplasm"/>
    <property type="evidence" value="ECO:0007669"/>
    <property type="project" value="TreeGrafter"/>
</dbReference>
<dbReference type="Pfam" id="PF25582">
    <property type="entry name" value="DH_Alsin"/>
    <property type="match status" value="1"/>
</dbReference>